<evidence type="ECO:0000259" key="11">
    <source>
        <dbReference type="PROSITE" id="PS51032"/>
    </source>
</evidence>
<gene>
    <name evidence="12" type="ORF">DCAR_0417145</name>
</gene>
<organism evidence="12 13">
    <name type="scientific">Daucus carota subsp. sativus</name>
    <name type="common">Carrot</name>
    <dbReference type="NCBI Taxonomy" id="79200"/>
    <lineage>
        <taxon>Eukaryota</taxon>
        <taxon>Viridiplantae</taxon>
        <taxon>Streptophyta</taxon>
        <taxon>Embryophyta</taxon>
        <taxon>Tracheophyta</taxon>
        <taxon>Spermatophyta</taxon>
        <taxon>Magnoliopsida</taxon>
        <taxon>eudicotyledons</taxon>
        <taxon>Gunneridae</taxon>
        <taxon>Pentapetalae</taxon>
        <taxon>asterids</taxon>
        <taxon>campanulids</taxon>
        <taxon>Apiales</taxon>
        <taxon>Apiaceae</taxon>
        <taxon>Apioideae</taxon>
        <taxon>Scandiceae</taxon>
        <taxon>Daucinae</taxon>
        <taxon>Daucus</taxon>
        <taxon>Daucus sect. Daucus</taxon>
    </lineage>
</organism>
<dbReference type="Gene3D" id="3.30.730.10">
    <property type="entry name" value="AP2/ERF domain"/>
    <property type="match status" value="1"/>
</dbReference>
<dbReference type="InterPro" id="IPR001471">
    <property type="entry name" value="AP2/ERF_dom"/>
</dbReference>
<evidence type="ECO:0000256" key="6">
    <source>
        <dbReference type="ARBA" id="ARBA00023159"/>
    </source>
</evidence>
<dbReference type="PANTHER" id="PTHR31241">
    <property type="entry name" value="DEHYDRATION-RESPONSIVE ELEMENT-BINDING PROTEIN 2C"/>
    <property type="match status" value="1"/>
</dbReference>
<feature type="region of interest" description="Disordered" evidence="10">
    <location>
        <begin position="1"/>
        <end position="42"/>
    </location>
</feature>
<dbReference type="InterPro" id="IPR036955">
    <property type="entry name" value="AP2/ERF_dom_sf"/>
</dbReference>
<dbReference type="PRINTS" id="PR00367">
    <property type="entry name" value="ETHRSPELEMNT"/>
</dbReference>
<dbReference type="SUPFAM" id="SSF54171">
    <property type="entry name" value="DNA-binding domain"/>
    <property type="match status" value="1"/>
</dbReference>
<dbReference type="InterPro" id="IPR016177">
    <property type="entry name" value="DNA-bd_dom_sf"/>
</dbReference>
<keyword evidence="2" id="KW-0611">Plant defense</keyword>
<reference evidence="12" key="1">
    <citation type="journal article" date="2016" name="Nat. Genet.">
        <title>A high-quality carrot genome assembly provides new insights into carotenoid accumulation and asterid genome evolution.</title>
        <authorList>
            <person name="Iorizzo M."/>
            <person name="Ellison S."/>
            <person name="Senalik D."/>
            <person name="Zeng P."/>
            <person name="Satapoomin P."/>
            <person name="Huang J."/>
            <person name="Bowman M."/>
            <person name="Iovene M."/>
            <person name="Sanseverino W."/>
            <person name="Cavagnaro P."/>
            <person name="Yildiz M."/>
            <person name="Macko-Podgorni A."/>
            <person name="Moranska E."/>
            <person name="Grzebelus E."/>
            <person name="Grzebelus D."/>
            <person name="Ashrafi H."/>
            <person name="Zheng Z."/>
            <person name="Cheng S."/>
            <person name="Spooner D."/>
            <person name="Van Deynze A."/>
            <person name="Simon P."/>
        </authorList>
    </citation>
    <scope>NUCLEOTIDE SEQUENCE</scope>
    <source>
        <tissue evidence="12">Leaf</tissue>
    </source>
</reference>
<dbReference type="GO" id="GO:0006952">
    <property type="term" value="P:defense response"/>
    <property type="evidence" value="ECO:0007669"/>
    <property type="project" value="UniProtKB-KW"/>
</dbReference>
<dbReference type="AlphaFoldDB" id="A0AAF0WY59"/>
<dbReference type="EMBL" id="CP093346">
    <property type="protein sequence ID" value="WOG97804.1"/>
    <property type="molecule type" value="Genomic_DNA"/>
</dbReference>
<evidence type="ECO:0000256" key="4">
    <source>
        <dbReference type="ARBA" id="ARBA00023016"/>
    </source>
</evidence>
<dbReference type="Pfam" id="PF00847">
    <property type="entry name" value="AP2"/>
    <property type="match status" value="1"/>
</dbReference>
<evidence type="ECO:0000313" key="12">
    <source>
        <dbReference type="EMBL" id="WOG97804.1"/>
    </source>
</evidence>
<comment type="similarity">
    <text evidence="9">Belongs to the AP2/ERF transcription factor family. ERF subfamily.</text>
</comment>
<evidence type="ECO:0000256" key="2">
    <source>
        <dbReference type="ARBA" id="ARBA00022821"/>
    </source>
</evidence>
<keyword evidence="13" id="KW-1185">Reference proteome</keyword>
<name>A0AAF0WY59_DAUCS</name>
<keyword evidence="5" id="KW-0238">DNA-binding</keyword>
<keyword evidence="3" id="KW-0805">Transcription regulation</keyword>
<comment type="subcellular location">
    <subcellularLocation>
        <location evidence="1">Nucleus</location>
    </subcellularLocation>
</comment>
<dbReference type="Proteomes" id="UP000077755">
    <property type="component" value="Chromosome 4"/>
</dbReference>
<evidence type="ECO:0000256" key="9">
    <source>
        <dbReference type="ARBA" id="ARBA00024343"/>
    </source>
</evidence>
<keyword evidence="7" id="KW-0804">Transcription</keyword>
<sequence>MQKRCISPMSKALSLRSAKSVMKVSQSSPRGRRTRGGPDNSSCKFRGVRQRTWGKWVSEISELNRGKRTWLGTFATAEAAAMAYDEAAVKLFGSDAKINFPERLPQVSCPVQATAPTSEIPEEGIVELQQGEDPPAMAYDKAAGKLSGGYAKLSENIPQVSCPVHTRATTSKDTLIYSEGIKTPGGLTEMEQVACPPGPEFSLTTIQYDCLINDLLIGNFDYVMKKQSDVARIVNHVDLQGDKVGKNEGNLGEKLIVELPKSDGSTLWDEIMATTDLEKIKNPEDFSAGDLDDVFKDILEDDLGIDISGF</sequence>
<evidence type="ECO:0000256" key="7">
    <source>
        <dbReference type="ARBA" id="ARBA00023163"/>
    </source>
</evidence>
<keyword evidence="6" id="KW-0010">Activator</keyword>
<keyword evidence="8" id="KW-0539">Nucleus</keyword>
<evidence type="ECO:0000256" key="5">
    <source>
        <dbReference type="ARBA" id="ARBA00023125"/>
    </source>
</evidence>
<feature type="domain" description="AP2/ERF" evidence="11">
    <location>
        <begin position="44"/>
        <end position="101"/>
    </location>
</feature>
<dbReference type="SMART" id="SM00380">
    <property type="entry name" value="AP2"/>
    <property type="match status" value="1"/>
</dbReference>
<protein>
    <recommendedName>
        <fullName evidence="11">AP2/ERF domain-containing protein</fullName>
    </recommendedName>
</protein>
<evidence type="ECO:0000256" key="3">
    <source>
        <dbReference type="ARBA" id="ARBA00023015"/>
    </source>
</evidence>
<dbReference type="GO" id="GO:0005634">
    <property type="term" value="C:nucleus"/>
    <property type="evidence" value="ECO:0007669"/>
    <property type="project" value="UniProtKB-SubCell"/>
</dbReference>
<dbReference type="GO" id="GO:0003677">
    <property type="term" value="F:DNA binding"/>
    <property type="evidence" value="ECO:0007669"/>
    <property type="project" value="UniProtKB-KW"/>
</dbReference>
<proteinExistence type="inferred from homology"/>
<evidence type="ECO:0000313" key="13">
    <source>
        <dbReference type="Proteomes" id="UP000077755"/>
    </source>
</evidence>
<dbReference type="FunFam" id="3.30.730.10:FF:000001">
    <property type="entry name" value="Ethylene-responsive transcription factor 2"/>
    <property type="match status" value="1"/>
</dbReference>
<evidence type="ECO:0000256" key="1">
    <source>
        <dbReference type="ARBA" id="ARBA00004123"/>
    </source>
</evidence>
<evidence type="ECO:0000256" key="8">
    <source>
        <dbReference type="ARBA" id="ARBA00023242"/>
    </source>
</evidence>
<evidence type="ECO:0000256" key="10">
    <source>
        <dbReference type="SAM" id="MobiDB-lite"/>
    </source>
</evidence>
<reference evidence="12" key="2">
    <citation type="submission" date="2022-03" db="EMBL/GenBank/DDBJ databases">
        <title>Draft title - Genomic analysis of global carrot germplasm unveils the trajectory of domestication and the origin of high carotenoid orange carrot.</title>
        <authorList>
            <person name="Iorizzo M."/>
            <person name="Ellison S."/>
            <person name="Senalik D."/>
            <person name="Macko-Podgorni A."/>
            <person name="Grzebelus D."/>
            <person name="Bostan H."/>
            <person name="Rolling W."/>
            <person name="Curaba J."/>
            <person name="Simon P."/>
        </authorList>
    </citation>
    <scope>NUCLEOTIDE SEQUENCE</scope>
    <source>
        <tissue evidence="12">Leaf</tissue>
    </source>
</reference>
<accession>A0AAF0WY59</accession>
<dbReference type="CDD" id="cd00018">
    <property type="entry name" value="AP2"/>
    <property type="match status" value="1"/>
</dbReference>
<keyword evidence="4" id="KW-0346">Stress response</keyword>
<dbReference type="PANTHER" id="PTHR31241:SF62">
    <property type="entry name" value="DEHYDRATION-RESPONSIVE ELEMENT-BINDING PROTEIN 2D"/>
    <property type="match status" value="1"/>
</dbReference>
<dbReference type="GO" id="GO:0003700">
    <property type="term" value="F:DNA-binding transcription factor activity"/>
    <property type="evidence" value="ECO:0007669"/>
    <property type="project" value="InterPro"/>
</dbReference>
<dbReference type="PROSITE" id="PS51032">
    <property type="entry name" value="AP2_ERF"/>
    <property type="match status" value="1"/>
</dbReference>